<reference evidence="8" key="2">
    <citation type="submission" date="2019-06" db="EMBL/GenBank/DDBJ databases">
        <title>Genomics analysis of Aphanomyces spp. identifies a new class of oomycete effector associated with host adaptation.</title>
        <authorList>
            <person name="Gaulin E."/>
        </authorList>
    </citation>
    <scope>NUCLEOTIDE SEQUENCE</scope>
    <source>
        <strain evidence="8">CBS 578.67</strain>
    </source>
</reference>
<keyword evidence="6" id="KW-0812">Transmembrane</keyword>
<keyword evidence="1 5" id="KW-0418">Kinase</keyword>
<comment type="similarity">
    <text evidence="5">Belongs to the protein kinase superfamily.</text>
</comment>
<keyword evidence="3 4" id="KW-0067">ATP-binding</keyword>
<dbReference type="GO" id="GO:0005524">
    <property type="term" value="F:ATP binding"/>
    <property type="evidence" value="ECO:0007669"/>
    <property type="project" value="UniProtKB-UniRule"/>
</dbReference>
<feature type="transmembrane region" description="Helical" evidence="6">
    <location>
        <begin position="62"/>
        <end position="83"/>
    </location>
</feature>
<dbReference type="AlphaFoldDB" id="A0A485KQ79"/>
<evidence type="ECO:0000256" key="1">
    <source>
        <dbReference type="ARBA" id="ARBA00022527"/>
    </source>
</evidence>
<dbReference type="InterPro" id="IPR001245">
    <property type="entry name" value="Ser-Thr/Tyr_kinase_cat_dom"/>
</dbReference>
<dbReference type="InterPro" id="IPR051681">
    <property type="entry name" value="Ser/Thr_Kinases-Pseudokinases"/>
</dbReference>
<keyword evidence="6" id="KW-1133">Transmembrane helix</keyword>
<feature type="domain" description="Protein kinase" evidence="7">
    <location>
        <begin position="129"/>
        <end position="370"/>
    </location>
</feature>
<name>A0A485KQ79_9STRA</name>
<dbReference type="EMBL" id="CAADRA010005223">
    <property type="protein sequence ID" value="VFT87262.1"/>
    <property type="molecule type" value="Genomic_DNA"/>
</dbReference>
<gene>
    <name evidence="9" type="primary">Aste57867_10388</name>
    <name evidence="8" type="ORF">As57867_010348</name>
    <name evidence="9" type="ORF">ASTE57867_10388</name>
</gene>
<keyword evidence="1 5" id="KW-0723">Serine/threonine-protein kinase</keyword>
<proteinExistence type="inferred from homology"/>
<dbReference type="Gene3D" id="1.10.510.10">
    <property type="entry name" value="Transferase(Phosphotransferase) domain 1"/>
    <property type="match status" value="1"/>
</dbReference>
<evidence type="ECO:0000256" key="4">
    <source>
        <dbReference type="PROSITE-ProRule" id="PRU10141"/>
    </source>
</evidence>
<dbReference type="PROSITE" id="PS00108">
    <property type="entry name" value="PROTEIN_KINASE_ST"/>
    <property type="match status" value="1"/>
</dbReference>
<evidence type="ECO:0000259" key="7">
    <source>
        <dbReference type="PROSITE" id="PS50011"/>
    </source>
</evidence>
<dbReference type="OrthoDB" id="4062651at2759"/>
<organism evidence="9 10">
    <name type="scientific">Aphanomyces stellatus</name>
    <dbReference type="NCBI Taxonomy" id="120398"/>
    <lineage>
        <taxon>Eukaryota</taxon>
        <taxon>Sar</taxon>
        <taxon>Stramenopiles</taxon>
        <taxon>Oomycota</taxon>
        <taxon>Saprolegniomycetes</taxon>
        <taxon>Saprolegniales</taxon>
        <taxon>Verrucalvaceae</taxon>
        <taxon>Aphanomyces</taxon>
    </lineage>
</organism>
<keyword evidence="1 5" id="KW-0808">Transferase</keyword>
<dbReference type="Proteomes" id="UP000332933">
    <property type="component" value="Unassembled WGS sequence"/>
</dbReference>
<sequence>MVRKDSTDQGPGIFYKNSAIDGGMCPNGTVQQLWAQLNISNAFVCVLTGTPQPEDKPSQTGLIVGLVVGGVALFGFVLVTLALRRKFARDKAALREQYEITHTPIFSNDEEAGVSMQELTLIRLDQNHVELQKVLGSGAFADVWLGTYHGEPVAVKKLHTSKISIQQLISFVDEIKLMPADVKCVMELMDSGDLRDYLMAKSPTQFIWADKYLHIHSIVEALVYLHSMDVIHRDLKSRNILIDSKKCTKLTDFGISKEDMQQTMTLGVGTYRWMAPEVIQDKGYSVATDIYSFGMVLSEFDTHQIPYFDMKNSVTGEPVADSLIIVKVMNGTIKPTFTNECPSWIRQLAMQCLSLNPEERPTAAQLSHFIRIKLREMSAELHSL</sequence>
<dbReference type="PANTHER" id="PTHR44329:SF214">
    <property type="entry name" value="PROTEIN KINASE DOMAIN-CONTAINING PROTEIN"/>
    <property type="match status" value="1"/>
</dbReference>
<dbReference type="InterPro" id="IPR011009">
    <property type="entry name" value="Kinase-like_dom_sf"/>
</dbReference>
<dbReference type="InterPro" id="IPR017441">
    <property type="entry name" value="Protein_kinase_ATP_BS"/>
</dbReference>
<feature type="binding site" evidence="4">
    <location>
        <position position="157"/>
    </location>
    <ligand>
        <name>ATP</name>
        <dbReference type="ChEBI" id="CHEBI:30616"/>
    </ligand>
</feature>
<accession>A0A485KQ79</accession>
<keyword evidence="2 4" id="KW-0547">Nucleotide-binding</keyword>
<evidence type="ECO:0000256" key="3">
    <source>
        <dbReference type="ARBA" id="ARBA00022840"/>
    </source>
</evidence>
<evidence type="ECO:0000256" key="5">
    <source>
        <dbReference type="RuleBase" id="RU000304"/>
    </source>
</evidence>
<keyword evidence="6" id="KW-0472">Membrane</keyword>
<dbReference type="PRINTS" id="PR00109">
    <property type="entry name" value="TYRKINASE"/>
</dbReference>
<evidence type="ECO:0000313" key="9">
    <source>
        <dbReference type="EMBL" id="VFT87262.1"/>
    </source>
</evidence>
<dbReference type="PANTHER" id="PTHR44329">
    <property type="entry name" value="SERINE/THREONINE-PROTEIN KINASE TNNI3K-RELATED"/>
    <property type="match status" value="1"/>
</dbReference>
<dbReference type="SUPFAM" id="SSF56112">
    <property type="entry name" value="Protein kinase-like (PK-like)"/>
    <property type="match status" value="1"/>
</dbReference>
<dbReference type="EMBL" id="VJMH01005202">
    <property type="protein sequence ID" value="KAF0699020.1"/>
    <property type="molecule type" value="Genomic_DNA"/>
</dbReference>
<evidence type="ECO:0000313" key="8">
    <source>
        <dbReference type="EMBL" id="KAF0699020.1"/>
    </source>
</evidence>
<dbReference type="Gene3D" id="3.30.200.20">
    <property type="entry name" value="Phosphorylase Kinase, domain 1"/>
    <property type="match status" value="1"/>
</dbReference>
<dbReference type="PROSITE" id="PS50011">
    <property type="entry name" value="PROTEIN_KINASE_DOM"/>
    <property type="match status" value="1"/>
</dbReference>
<reference evidence="9 10" key="1">
    <citation type="submission" date="2019-03" db="EMBL/GenBank/DDBJ databases">
        <authorList>
            <person name="Gaulin E."/>
            <person name="Dumas B."/>
        </authorList>
    </citation>
    <scope>NUCLEOTIDE SEQUENCE [LARGE SCALE GENOMIC DNA]</scope>
    <source>
        <strain evidence="9">CBS 568.67</strain>
    </source>
</reference>
<evidence type="ECO:0000313" key="10">
    <source>
        <dbReference type="Proteomes" id="UP000332933"/>
    </source>
</evidence>
<dbReference type="Pfam" id="PF00069">
    <property type="entry name" value="Pkinase"/>
    <property type="match status" value="1"/>
</dbReference>
<evidence type="ECO:0000256" key="6">
    <source>
        <dbReference type="SAM" id="Phobius"/>
    </source>
</evidence>
<evidence type="ECO:0000256" key="2">
    <source>
        <dbReference type="ARBA" id="ARBA00022741"/>
    </source>
</evidence>
<dbReference type="PROSITE" id="PS00107">
    <property type="entry name" value="PROTEIN_KINASE_ATP"/>
    <property type="match status" value="1"/>
</dbReference>
<dbReference type="GO" id="GO:0004674">
    <property type="term" value="F:protein serine/threonine kinase activity"/>
    <property type="evidence" value="ECO:0007669"/>
    <property type="project" value="UniProtKB-KW"/>
</dbReference>
<dbReference type="SMART" id="SM00220">
    <property type="entry name" value="S_TKc"/>
    <property type="match status" value="1"/>
</dbReference>
<dbReference type="InterPro" id="IPR008271">
    <property type="entry name" value="Ser/Thr_kinase_AS"/>
</dbReference>
<dbReference type="InterPro" id="IPR000719">
    <property type="entry name" value="Prot_kinase_dom"/>
</dbReference>
<protein>
    <submittedName>
        <fullName evidence="9">Aste57867_10388 protein</fullName>
    </submittedName>
</protein>
<keyword evidence="10" id="KW-1185">Reference proteome</keyword>